<protein>
    <submittedName>
        <fullName evidence="2">Uncharacterized protein</fullName>
    </submittedName>
</protein>
<keyword evidence="3" id="KW-1185">Reference proteome</keyword>
<feature type="region of interest" description="Disordered" evidence="1">
    <location>
        <begin position="57"/>
        <end position="78"/>
    </location>
</feature>
<name>A0AAV4DER3_9GAST</name>
<accession>A0AAV4DER3</accession>
<dbReference type="AlphaFoldDB" id="A0AAV4DER3"/>
<feature type="compositionally biased region" description="Polar residues" evidence="1">
    <location>
        <begin position="68"/>
        <end position="78"/>
    </location>
</feature>
<evidence type="ECO:0000256" key="1">
    <source>
        <dbReference type="SAM" id="MobiDB-lite"/>
    </source>
</evidence>
<evidence type="ECO:0000313" key="3">
    <source>
        <dbReference type="Proteomes" id="UP000735302"/>
    </source>
</evidence>
<comment type="caution">
    <text evidence="2">The sequence shown here is derived from an EMBL/GenBank/DDBJ whole genome shotgun (WGS) entry which is preliminary data.</text>
</comment>
<organism evidence="2 3">
    <name type="scientific">Plakobranchus ocellatus</name>
    <dbReference type="NCBI Taxonomy" id="259542"/>
    <lineage>
        <taxon>Eukaryota</taxon>
        <taxon>Metazoa</taxon>
        <taxon>Spiralia</taxon>
        <taxon>Lophotrochozoa</taxon>
        <taxon>Mollusca</taxon>
        <taxon>Gastropoda</taxon>
        <taxon>Heterobranchia</taxon>
        <taxon>Euthyneura</taxon>
        <taxon>Panpulmonata</taxon>
        <taxon>Sacoglossa</taxon>
        <taxon>Placobranchoidea</taxon>
        <taxon>Plakobranchidae</taxon>
        <taxon>Plakobranchus</taxon>
    </lineage>
</organism>
<dbReference type="EMBL" id="BLXT01007807">
    <property type="protein sequence ID" value="GFO42548.1"/>
    <property type="molecule type" value="Genomic_DNA"/>
</dbReference>
<reference evidence="2 3" key="1">
    <citation type="journal article" date="2021" name="Elife">
        <title>Chloroplast acquisition without the gene transfer in kleptoplastic sea slugs, Plakobranchus ocellatus.</title>
        <authorList>
            <person name="Maeda T."/>
            <person name="Takahashi S."/>
            <person name="Yoshida T."/>
            <person name="Shimamura S."/>
            <person name="Takaki Y."/>
            <person name="Nagai Y."/>
            <person name="Toyoda A."/>
            <person name="Suzuki Y."/>
            <person name="Arimoto A."/>
            <person name="Ishii H."/>
            <person name="Satoh N."/>
            <person name="Nishiyama T."/>
            <person name="Hasebe M."/>
            <person name="Maruyama T."/>
            <person name="Minagawa J."/>
            <person name="Obokata J."/>
            <person name="Shigenobu S."/>
        </authorList>
    </citation>
    <scope>NUCLEOTIDE SEQUENCE [LARGE SCALE GENOMIC DNA]</scope>
</reference>
<dbReference type="Proteomes" id="UP000735302">
    <property type="component" value="Unassembled WGS sequence"/>
</dbReference>
<gene>
    <name evidence="2" type="ORF">PoB_006905300</name>
</gene>
<proteinExistence type="predicted"/>
<evidence type="ECO:0000313" key="2">
    <source>
        <dbReference type="EMBL" id="GFO42548.1"/>
    </source>
</evidence>
<sequence>MSLLASSRVAENVNTGDIHLKSHRFDLGVLCGCRKVGVSFKTVQQFLLGCRKHVTEQSDGSWGKTAIGESQSITSPST</sequence>